<evidence type="ECO:0000313" key="8">
    <source>
        <dbReference type="Proteomes" id="UP001162131"/>
    </source>
</evidence>
<dbReference type="SMART" id="SM00105">
    <property type="entry name" value="ArfGap"/>
    <property type="match status" value="1"/>
</dbReference>
<dbReference type="SUPFAM" id="SSF57863">
    <property type="entry name" value="ArfGap/RecO-like zinc finger"/>
    <property type="match status" value="1"/>
</dbReference>
<keyword evidence="1" id="KW-0343">GTPase activation</keyword>
<keyword evidence="3 5" id="KW-0863">Zinc-finger</keyword>
<dbReference type="InterPro" id="IPR001164">
    <property type="entry name" value="ArfGAP_dom"/>
</dbReference>
<evidence type="ECO:0000256" key="5">
    <source>
        <dbReference type="PROSITE-ProRule" id="PRU00288"/>
    </source>
</evidence>
<dbReference type="Proteomes" id="UP001162131">
    <property type="component" value="Unassembled WGS sequence"/>
</dbReference>
<reference evidence="7" key="1">
    <citation type="submission" date="2021-09" db="EMBL/GenBank/DDBJ databases">
        <authorList>
            <consortium name="AG Swart"/>
            <person name="Singh M."/>
            <person name="Singh A."/>
            <person name="Seah K."/>
            <person name="Emmerich C."/>
        </authorList>
    </citation>
    <scope>NUCLEOTIDE SEQUENCE</scope>
    <source>
        <strain evidence="7">ATCC30299</strain>
    </source>
</reference>
<proteinExistence type="predicted"/>
<gene>
    <name evidence="7" type="ORF">BSTOLATCC_MIC14528</name>
</gene>
<dbReference type="PRINTS" id="PR00405">
    <property type="entry name" value="REVINTRACTNG"/>
</dbReference>
<dbReference type="PANTHER" id="PTHR45686">
    <property type="entry name" value="ADP-RIBOSYLATION FACTOR GTPASE ACTIVATING PROTEIN 3, ISOFORM H-RELATED"/>
    <property type="match status" value="1"/>
</dbReference>
<feature type="domain" description="Arf-GAP" evidence="6">
    <location>
        <begin position="13"/>
        <end position="93"/>
    </location>
</feature>
<dbReference type="AlphaFoldDB" id="A0AAU9IUD6"/>
<dbReference type="Pfam" id="PF01412">
    <property type="entry name" value="ArfGap"/>
    <property type="match status" value="1"/>
</dbReference>
<keyword evidence="2" id="KW-0479">Metal-binding</keyword>
<dbReference type="Gene3D" id="1.10.220.150">
    <property type="entry name" value="Arf GTPase activating protein"/>
    <property type="match status" value="1"/>
</dbReference>
<evidence type="ECO:0000313" key="7">
    <source>
        <dbReference type="EMBL" id="CAG9315779.1"/>
    </source>
</evidence>
<dbReference type="PANTHER" id="PTHR45686:SF4">
    <property type="entry name" value="ADP-RIBOSYLATION FACTOR GTPASE ACTIVATING PROTEIN 3, ISOFORM H"/>
    <property type="match status" value="1"/>
</dbReference>
<organism evidence="7 8">
    <name type="scientific">Blepharisma stoltei</name>
    <dbReference type="NCBI Taxonomy" id="1481888"/>
    <lineage>
        <taxon>Eukaryota</taxon>
        <taxon>Sar</taxon>
        <taxon>Alveolata</taxon>
        <taxon>Ciliophora</taxon>
        <taxon>Postciliodesmatophora</taxon>
        <taxon>Heterotrichea</taxon>
        <taxon>Heterotrichida</taxon>
        <taxon>Blepharismidae</taxon>
        <taxon>Blepharisma</taxon>
    </lineage>
</organism>
<dbReference type="InterPro" id="IPR037278">
    <property type="entry name" value="ARFGAP/RecO"/>
</dbReference>
<dbReference type="PROSITE" id="PS50115">
    <property type="entry name" value="ARFGAP"/>
    <property type="match status" value="1"/>
</dbReference>
<dbReference type="InterPro" id="IPR038508">
    <property type="entry name" value="ArfGAP_dom_sf"/>
</dbReference>
<dbReference type="GO" id="GO:0000139">
    <property type="term" value="C:Golgi membrane"/>
    <property type="evidence" value="ECO:0007669"/>
    <property type="project" value="GOC"/>
</dbReference>
<evidence type="ECO:0000256" key="3">
    <source>
        <dbReference type="ARBA" id="ARBA00022771"/>
    </source>
</evidence>
<name>A0AAU9IUD6_9CILI</name>
<dbReference type="GO" id="GO:0008270">
    <property type="term" value="F:zinc ion binding"/>
    <property type="evidence" value="ECO:0007669"/>
    <property type="project" value="UniProtKB-KW"/>
</dbReference>
<dbReference type="EMBL" id="CAJZBQ010000014">
    <property type="protein sequence ID" value="CAG9315779.1"/>
    <property type="molecule type" value="Genomic_DNA"/>
</dbReference>
<protein>
    <recommendedName>
        <fullName evidence="6">Arf-GAP domain-containing protein</fullName>
    </recommendedName>
</protein>
<evidence type="ECO:0000256" key="1">
    <source>
        <dbReference type="ARBA" id="ARBA00022468"/>
    </source>
</evidence>
<sequence>MDPDTQLDKSYSDIIISRYKQLLENQRCFDCNIKNPQWFSTIFGIFLCTSCASDHKKLPIQTNLKSIDIDLWTPRELCYIEYGGNKKARDYFNIMNNENKIDYTSNIATSWKNELAKEVNSVHPLKITQSDNTNTAIIITNNNEEKKQDIKPIIFKPALPQNTSNHKFKKIKNEEIHSDFIFKPVVFKSQEQQELFSDPLPLIAPAKQIIDSNENMIQPVCVKAEKKQIEKKAFSSDDFEDKRENNRGKERLALYANAKAISSDMIFNGNNGNKIKESKGEIMKEKAAQVAHSVADKAENLKFKAINAIKKLQNKFKKRPAYEDK</sequence>
<dbReference type="GO" id="GO:0005096">
    <property type="term" value="F:GTPase activator activity"/>
    <property type="evidence" value="ECO:0007669"/>
    <property type="project" value="UniProtKB-KW"/>
</dbReference>
<dbReference type="GO" id="GO:0048205">
    <property type="term" value="P:COPI coating of Golgi vesicle"/>
    <property type="evidence" value="ECO:0007669"/>
    <property type="project" value="TreeGrafter"/>
</dbReference>
<evidence type="ECO:0000256" key="4">
    <source>
        <dbReference type="ARBA" id="ARBA00022833"/>
    </source>
</evidence>
<evidence type="ECO:0000259" key="6">
    <source>
        <dbReference type="PROSITE" id="PS50115"/>
    </source>
</evidence>
<keyword evidence="4" id="KW-0862">Zinc</keyword>
<evidence type="ECO:0000256" key="2">
    <source>
        <dbReference type="ARBA" id="ARBA00022723"/>
    </source>
</evidence>
<comment type="caution">
    <text evidence="7">The sequence shown here is derived from an EMBL/GenBank/DDBJ whole genome shotgun (WGS) entry which is preliminary data.</text>
</comment>
<keyword evidence="8" id="KW-1185">Reference proteome</keyword>
<accession>A0AAU9IUD6</accession>